<dbReference type="Proteomes" id="UP000250434">
    <property type="component" value="Chromosome"/>
</dbReference>
<gene>
    <name evidence="2" type="ORF">A4R43_01960</name>
</gene>
<reference evidence="2 3" key="1">
    <citation type="submission" date="2016-04" db="EMBL/GenBank/DDBJ databases">
        <title>Complete genome sequence and analysis of deep-sea sediment isolate, Amycolatopsis sp. WP1.</title>
        <authorList>
            <person name="Wang H."/>
            <person name="Chen S."/>
            <person name="Wu Q."/>
        </authorList>
    </citation>
    <scope>NUCLEOTIDE SEQUENCE [LARGE SCALE GENOMIC DNA]</scope>
    <source>
        <strain evidence="2 3">WP1</strain>
    </source>
</reference>
<dbReference type="KEGG" id="aab:A4R43_01960"/>
<dbReference type="AlphaFoldDB" id="A0A344L066"/>
<evidence type="ECO:0000313" key="2">
    <source>
        <dbReference type="EMBL" id="AXB41440.1"/>
    </source>
</evidence>
<sequence length="132" mass="13419">MRIQTPGGLRRRCAIGTAAVLVATATGCGNPPDTDPPPGMSPPTVSTSPTPTEGPPSGETGEVRVTGTVEAGVEPGCLLLETGTTRYLLIGGDRSQLQPQRRMTITGSTHPGAPTTCMEGVPLTVEEISPAA</sequence>
<protein>
    <submittedName>
        <fullName evidence="2">Uncharacterized protein</fullName>
    </submittedName>
</protein>
<evidence type="ECO:0000313" key="3">
    <source>
        <dbReference type="Proteomes" id="UP000250434"/>
    </source>
</evidence>
<feature type="region of interest" description="Disordered" evidence="1">
    <location>
        <begin position="25"/>
        <end position="62"/>
    </location>
</feature>
<dbReference type="EMBL" id="CP015163">
    <property type="protein sequence ID" value="AXB41440.1"/>
    <property type="molecule type" value="Genomic_DNA"/>
</dbReference>
<dbReference type="PROSITE" id="PS51257">
    <property type="entry name" value="PROKAR_LIPOPROTEIN"/>
    <property type="match status" value="1"/>
</dbReference>
<evidence type="ECO:0000256" key="1">
    <source>
        <dbReference type="SAM" id="MobiDB-lite"/>
    </source>
</evidence>
<accession>A0A344L066</accession>
<feature type="compositionally biased region" description="Low complexity" evidence="1">
    <location>
        <begin position="42"/>
        <end position="60"/>
    </location>
</feature>
<organism evidence="2 3">
    <name type="scientific">Amycolatopsis albispora</name>
    <dbReference type="NCBI Taxonomy" id="1804986"/>
    <lineage>
        <taxon>Bacteria</taxon>
        <taxon>Bacillati</taxon>
        <taxon>Actinomycetota</taxon>
        <taxon>Actinomycetes</taxon>
        <taxon>Pseudonocardiales</taxon>
        <taxon>Pseudonocardiaceae</taxon>
        <taxon>Amycolatopsis</taxon>
    </lineage>
</organism>
<name>A0A344L066_9PSEU</name>
<proteinExistence type="predicted"/>
<keyword evidence="3" id="KW-1185">Reference proteome</keyword>